<dbReference type="Gene3D" id="1.20.1250.20">
    <property type="entry name" value="MFS general substrate transporter like domains"/>
    <property type="match status" value="1"/>
</dbReference>
<keyword evidence="5" id="KW-0762">Sugar transport</keyword>
<evidence type="ECO:0000313" key="13">
    <source>
        <dbReference type="EMBL" id="KAE9466885.1"/>
    </source>
</evidence>
<feature type="transmembrane region" description="Helical" evidence="12">
    <location>
        <begin position="303"/>
        <end position="322"/>
    </location>
</feature>
<dbReference type="PANTHER" id="PTHR19432">
    <property type="entry name" value="SUGAR TRANSPORTER"/>
    <property type="match status" value="1"/>
</dbReference>
<dbReference type="OrthoDB" id="28755at2759"/>
<sequence length="490" mass="51770">MEVMKNNTNKQQTGLEVQQTPPPPSQSPLRKIIMVASIAAGVQFGWALQLSLLTPYVQLLGIPHTWAAFIWLCGPISGMIVQPLVGYYSDRCTSRFGRRRPFIAAGTALVATAVFLIGFAADIGVASGDHPDKTPKPRSIAKTRTANAFYSFFMAVGNVLGYAAGSYTHLYKIFPFTATKACDIYCANLKSCFFISIFLLLTLTTIALITVTETVISSPEPEMTGGVNGIDKEGERAKPVPFFGEIFGALKDLPRSMWMLLLVTCLNWIAWFPFLLFDTDWMGKEVYGGKVGEGTAYGHGVRAGALGLMLNSVVLGVVSLGVEHLSRGLGGVKRLWGVVNILLAVCLAMTVVITKQAQSTRHAAMARNGGIVPSQPDAGVKIGALTLFAVLGIPLAITYSIPFAMASIFSSTAGAGQGLSLGVLNLAIVIPQMVVSVLSGPWDALFGGGNLPAFVVGAIAAAASAVFAFTMLPSPPPDAPSLKIPAGAFH</sequence>
<evidence type="ECO:0000256" key="8">
    <source>
        <dbReference type="ARBA" id="ARBA00022989"/>
    </source>
</evidence>
<keyword evidence="4" id="KW-0813">Transport</keyword>
<comment type="pathway">
    <text evidence="2">Glycan biosynthesis; sucrose metabolism.</text>
</comment>
<name>A0A6A4M8I7_9ERIC</name>
<evidence type="ECO:0000256" key="3">
    <source>
        <dbReference type="ARBA" id="ARBA00007134"/>
    </source>
</evidence>
<protein>
    <recommendedName>
        <fullName evidence="15">Major facilitator superfamily (MFS) profile domain-containing protein</fullName>
    </recommendedName>
</protein>
<feature type="transmembrane region" description="Helical" evidence="12">
    <location>
        <begin position="191"/>
        <end position="211"/>
    </location>
</feature>
<dbReference type="SUPFAM" id="SSF103473">
    <property type="entry name" value="MFS general substrate transporter"/>
    <property type="match status" value="1"/>
</dbReference>
<feature type="transmembrane region" description="Helical" evidence="12">
    <location>
        <begin position="148"/>
        <end position="170"/>
    </location>
</feature>
<evidence type="ECO:0000256" key="7">
    <source>
        <dbReference type="ARBA" id="ARBA00022847"/>
    </source>
</evidence>
<proteinExistence type="inferred from homology"/>
<dbReference type="PANTHER" id="PTHR19432:SF70">
    <property type="entry name" value="SUCROSE TRANSPORT PROTEIN SUC1-RELATED"/>
    <property type="match status" value="1"/>
</dbReference>
<feature type="transmembrane region" description="Helical" evidence="12">
    <location>
        <begin position="101"/>
        <end position="128"/>
    </location>
</feature>
<feature type="compositionally biased region" description="Polar residues" evidence="11">
    <location>
        <begin position="1"/>
        <end position="17"/>
    </location>
</feature>
<keyword evidence="8 12" id="KW-1133">Transmembrane helix</keyword>
<keyword evidence="14" id="KW-1185">Reference proteome</keyword>
<dbReference type="Proteomes" id="UP000428333">
    <property type="component" value="Linkage Group LG01"/>
</dbReference>
<keyword evidence="6 12" id="KW-0812">Transmembrane</keyword>
<feature type="transmembrane region" description="Helical" evidence="12">
    <location>
        <begin position="66"/>
        <end position="89"/>
    </location>
</feature>
<keyword evidence="7" id="KW-0769">Symport</keyword>
<evidence type="ECO:0000256" key="10">
    <source>
        <dbReference type="ARBA" id="ARBA00044504"/>
    </source>
</evidence>
<gene>
    <name evidence="13" type="ORF">C3L33_01193</name>
</gene>
<dbReference type="GO" id="GO:0005773">
    <property type="term" value="C:vacuole"/>
    <property type="evidence" value="ECO:0007669"/>
    <property type="project" value="TreeGrafter"/>
</dbReference>
<dbReference type="AlphaFoldDB" id="A0A6A4M8I7"/>
<evidence type="ECO:0000256" key="11">
    <source>
        <dbReference type="SAM" id="MobiDB-lite"/>
    </source>
</evidence>
<evidence type="ECO:0000256" key="4">
    <source>
        <dbReference type="ARBA" id="ARBA00022448"/>
    </source>
</evidence>
<reference evidence="13 14" key="1">
    <citation type="journal article" date="2019" name="Genome Biol. Evol.">
        <title>The Rhododendron genome and chromosomal organization provide insight into shared whole-genome duplications across the heath family (Ericaceae).</title>
        <authorList>
            <person name="Soza V.L."/>
            <person name="Lindsley D."/>
            <person name="Waalkes A."/>
            <person name="Ramage E."/>
            <person name="Patwardhan R.P."/>
            <person name="Burton J.N."/>
            <person name="Adey A."/>
            <person name="Kumar A."/>
            <person name="Qiu R."/>
            <person name="Shendure J."/>
            <person name="Hall B."/>
        </authorList>
    </citation>
    <scope>NUCLEOTIDE SEQUENCE [LARGE SCALE GENOMIC DNA]</scope>
    <source>
        <strain evidence="13">RSF 1966-606</strain>
    </source>
</reference>
<evidence type="ECO:0000256" key="2">
    <source>
        <dbReference type="ARBA" id="ARBA00004914"/>
    </source>
</evidence>
<evidence type="ECO:0008006" key="15">
    <source>
        <dbReference type="Google" id="ProtNLM"/>
    </source>
</evidence>
<feature type="region of interest" description="Disordered" evidence="11">
    <location>
        <begin position="1"/>
        <end position="25"/>
    </location>
</feature>
<evidence type="ECO:0000256" key="12">
    <source>
        <dbReference type="SAM" id="Phobius"/>
    </source>
</evidence>
<comment type="similarity">
    <text evidence="10">Belongs to the major facilitator superfamily. Phosphate:H(+) symporter (TC 2.A.1.9) family.</text>
</comment>
<comment type="caution">
    <text evidence="13">The sequence shown here is derived from an EMBL/GenBank/DDBJ whole genome shotgun (WGS) entry which is preliminary data.</text>
</comment>
<feature type="transmembrane region" description="Helical" evidence="12">
    <location>
        <begin position="32"/>
        <end position="54"/>
    </location>
</feature>
<dbReference type="CDD" id="cd17313">
    <property type="entry name" value="MFS_SLC45_SUC"/>
    <property type="match status" value="1"/>
</dbReference>
<dbReference type="GO" id="GO:0005886">
    <property type="term" value="C:plasma membrane"/>
    <property type="evidence" value="ECO:0007669"/>
    <property type="project" value="TreeGrafter"/>
</dbReference>
<dbReference type="EMBL" id="QEFC01000074">
    <property type="protein sequence ID" value="KAE9466885.1"/>
    <property type="molecule type" value="Genomic_DNA"/>
</dbReference>
<feature type="transmembrane region" description="Helical" evidence="12">
    <location>
        <begin position="257"/>
        <end position="277"/>
    </location>
</feature>
<evidence type="ECO:0000256" key="5">
    <source>
        <dbReference type="ARBA" id="ARBA00022597"/>
    </source>
</evidence>
<dbReference type="GO" id="GO:0008506">
    <property type="term" value="F:sucrose:proton symporter activity"/>
    <property type="evidence" value="ECO:0007669"/>
    <property type="project" value="TreeGrafter"/>
</dbReference>
<feature type="transmembrane region" description="Helical" evidence="12">
    <location>
        <begin position="419"/>
        <end position="439"/>
    </location>
</feature>
<keyword evidence="9 12" id="KW-0472">Membrane</keyword>
<comment type="similarity">
    <text evidence="3">Belongs to the glycoside-pentoside-hexuronide (GPH) cation symporter transporter (TC 2.A.2.4) family.</text>
</comment>
<evidence type="ECO:0000256" key="9">
    <source>
        <dbReference type="ARBA" id="ARBA00023136"/>
    </source>
</evidence>
<evidence type="ECO:0000313" key="14">
    <source>
        <dbReference type="Proteomes" id="UP000428333"/>
    </source>
</evidence>
<feature type="transmembrane region" description="Helical" evidence="12">
    <location>
        <begin position="378"/>
        <end position="399"/>
    </location>
</feature>
<dbReference type="Pfam" id="PF13347">
    <property type="entry name" value="MFS_2"/>
    <property type="match status" value="1"/>
</dbReference>
<organism evidence="13 14">
    <name type="scientific">Rhododendron williamsianum</name>
    <dbReference type="NCBI Taxonomy" id="262921"/>
    <lineage>
        <taxon>Eukaryota</taxon>
        <taxon>Viridiplantae</taxon>
        <taxon>Streptophyta</taxon>
        <taxon>Embryophyta</taxon>
        <taxon>Tracheophyta</taxon>
        <taxon>Spermatophyta</taxon>
        <taxon>Magnoliopsida</taxon>
        <taxon>eudicotyledons</taxon>
        <taxon>Gunneridae</taxon>
        <taxon>Pentapetalae</taxon>
        <taxon>asterids</taxon>
        <taxon>Ericales</taxon>
        <taxon>Ericaceae</taxon>
        <taxon>Ericoideae</taxon>
        <taxon>Rhodoreae</taxon>
        <taxon>Rhododendron</taxon>
    </lineage>
</organism>
<evidence type="ECO:0000256" key="1">
    <source>
        <dbReference type="ARBA" id="ARBA00004141"/>
    </source>
</evidence>
<evidence type="ECO:0000256" key="6">
    <source>
        <dbReference type="ARBA" id="ARBA00022692"/>
    </source>
</evidence>
<feature type="non-terminal residue" evidence="13">
    <location>
        <position position="1"/>
    </location>
</feature>
<feature type="transmembrane region" description="Helical" evidence="12">
    <location>
        <begin position="334"/>
        <end position="357"/>
    </location>
</feature>
<accession>A0A6A4M8I7</accession>
<feature type="transmembrane region" description="Helical" evidence="12">
    <location>
        <begin position="451"/>
        <end position="472"/>
    </location>
</feature>
<dbReference type="InterPro" id="IPR036259">
    <property type="entry name" value="MFS_trans_sf"/>
</dbReference>
<comment type="subcellular location">
    <subcellularLocation>
        <location evidence="1">Membrane</location>
        <topology evidence="1">Multi-pass membrane protein</topology>
    </subcellularLocation>
</comment>